<evidence type="ECO:0000313" key="2">
    <source>
        <dbReference type="EMBL" id="EIM57249.1"/>
    </source>
</evidence>
<dbReference type="eggNOG" id="COG1196">
    <property type="taxonomic scope" value="Bacteria"/>
</dbReference>
<accession>I5ATX6</accession>
<reference evidence="2 3" key="1">
    <citation type="submission" date="2010-08" db="EMBL/GenBank/DDBJ databases">
        <authorList>
            <consortium name="US DOE Joint Genome Institute (JGI-PGF)"/>
            <person name="Lucas S."/>
            <person name="Copeland A."/>
            <person name="Lapidus A."/>
            <person name="Cheng J.-F."/>
            <person name="Bruce D."/>
            <person name="Goodwin L."/>
            <person name="Pitluck S."/>
            <person name="Land M.L."/>
            <person name="Hauser L."/>
            <person name="Chang Y.-J."/>
            <person name="Anderson I.J."/>
            <person name="Johnson E."/>
            <person name="Mulhopadhyay B."/>
            <person name="Kyrpides N."/>
            <person name="Woyke T.J."/>
        </authorList>
    </citation>
    <scope>NUCLEOTIDE SEQUENCE [LARGE SCALE GENOMIC DNA]</scope>
    <source>
        <strain evidence="2 3">6</strain>
    </source>
</reference>
<dbReference type="Proteomes" id="UP000005753">
    <property type="component" value="Chromosome"/>
</dbReference>
<evidence type="ECO:0008006" key="4">
    <source>
        <dbReference type="Google" id="ProtNLM"/>
    </source>
</evidence>
<name>I5ATX6_EUBC6</name>
<evidence type="ECO:0000256" key="1">
    <source>
        <dbReference type="SAM" id="Phobius"/>
    </source>
</evidence>
<keyword evidence="1" id="KW-0472">Membrane</keyword>
<dbReference type="HOGENOM" id="CLU_101313_0_0_9"/>
<dbReference type="AlphaFoldDB" id="I5ATX6"/>
<dbReference type="Pfam" id="PF14584">
    <property type="entry name" value="DUF4446"/>
    <property type="match status" value="1"/>
</dbReference>
<dbReference type="EMBL" id="CM001487">
    <property type="protein sequence ID" value="EIM57249.1"/>
    <property type="molecule type" value="Genomic_DNA"/>
</dbReference>
<proteinExistence type="predicted"/>
<keyword evidence="1" id="KW-0812">Transmembrane</keyword>
<protein>
    <recommendedName>
        <fullName evidence="4">DUF4446 domain-containing protein</fullName>
    </recommendedName>
</protein>
<gene>
    <name evidence="2" type="ORF">EubceDRAFT1_1451</name>
</gene>
<sequence length="188" mass="20939">MKALFGSAAAGMIIIILGILVVALCITVFSLAMNVSRLNRKYRLFMKGTDGKSIEKLLASKLREMEEFQEKQAVNTKTIQMIKGNYDKTLTKYGIVKYDAFEDVGGKMSFALAMLDNDNTGFVLNAIHSRDNCYLYLKEIVKGASYIMLSDEEIDALRQASHVGDENIEHVNAKETVKKADRSAAIKN</sequence>
<dbReference type="OrthoDB" id="5244042at2"/>
<reference evidence="2 3" key="2">
    <citation type="submission" date="2012-02" db="EMBL/GenBank/DDBJ databases">
        <title>Improved High-Quality Draft sequence of Eubacterium cellulosolvens 6.</title>
        <authorList>
            <consortium name="US DOE Joint Genome Institute"/>
            <person name="Lucas S."/>
            <person name="Han J."/>
            <person name="Lapidus A."/>
            <person name="Cheng J.-F."/>
            <person name="Goodwin L."/>
            <person name="Pitluck S."/>
            <person name="Peters L."/>
            <person name="Mikhailova N."/>
            <person name="Gu W."/>
            <person name="Detter J.C."/>
            <person name="Han C."/>
            <person name="Tapia R."/>
            <person name="Land M."/>
            <person name="Hauser L."/>
            <person name="Kyrpides N."/>
            <person name="Ivanova N."/>
            <person name="Pagani I."/>
            <person name="Johnson E."/>
            <person name="Mukhopadhyay B."/>
            <person name="Anderson I."/>
            <person name="Woyke T."/>
        </authorList>
    </citation>
    <scope>NUCLEOTIDE SEQUENCE [LARGE SCALE GENOMIC DNA]</scope>
    <source>
        <strain evidence="2 3">6</strain>
    </source>
</reference>
<organism evidence="2 3">
    <name type="scientific">Eubacterium cellulosolvens (strain ATCC 43171 / JCM 9499 / 6)</name>
    <name type="common">Cillobacterium cellulosolvens</name>
    <dbReference type="NCBI Taxonomy" id="633697"/>
    <lineage>
        <taxon>Bacteria</taxon>
        <taxon>Bacillati</taxon>
        <taxon>Bacillota</taxon>
        <taxon>Clostridia</taxon>
        <taxon>Eubacteriales</taxon>
        <taxon>Eubacteriaceae</taxon>
        <taxon>Eubacterium</taxon>
    </lineage>
</organism>
<dbReference type="InterPro" id="IPR027981">
    <property type="entry name" value="DUF4446"/>
</dbReference>
<keyword evidence="1" id="KW-1133">Transmembrane helix</keyword>
<evidence type="ECO:0000313" key="3">
    <source>
        <dbReference type="Proteomes" id="UP000005753"/>
    </source>
</evidence>
<keyword evidence="3" id="KW-1185">Reference proteome</keyword>
<feature type="transmembrane region" description="Helical" evidence="1">
    <location>
        <begin position="12"/>
        <end position="33"/>
    </location>
</feature>
<dbReference type="STRING" id="633697.EubceDRAFT1_1451"/>